<gene>
    <name evidence="1" type="ORF">PVAR5_3054</name>
</gene>
<protein>
    <submittedName>
        <fullName evidence="1">Uncharacterized protein</fullName>
    </submittedName>
</protein>
<comment type="caution">
    <text evidence="1">The sequence shown here is derived from an EMBL/GenBank/DDBJ whole genome shotgun (WGS) entry which is preliminary data.</text>
</comment>
<accession>V5FR23</accession>
<sequence>MDPFDRLPWFAVRDILCLLPDLPTLHRLHAASPAIAAFLRYEDGIFPYIVETIISHNKCDLGLLPPVRALLRMLVFIWWQTSPSESNSELKVGTNPLPTTYEEFYRRFAAYMGSTLDQNGRTCFMHPWEDLEPSYADAPLPKSTPPIILCRLLSLSSRVRQIIHVYFHDMVARCMMLQPGYDLNDMPFLDPKAILPDSSGRPEVRIPTDIGPLSWIEEQRLLRSFLRIYVFFELQHAILAGGLYNTEKAALSLQEDNIHSFKNKLRPIIPQDSQIGSLIEWLVFETGSIDKIEHWMTSASIPKTAIYCCPHFRPLTARQLKWREDNLGRLTEKIPFRLPPETFMVPNSPRRFGAAYGHYIFGLFGVYFWDGMRVKALGFIKPGMNVGLEE</sequence>
<name>V5FR23_BYSSN</name>
<keyword evidence="2" id="KW-1185">Reference proteome</keyword>
<dbReference type="eggNOG" id="ENOG502SZ12">
    <property type="taxonomic scope" value="Eukaryota"/>
</dbReference>
<dbReference type="Proteomes" id="UP000018001">
    <property type="component" value="Unassembled WGS sequence"/>
</dbReference>
<evidence type="ECO:0000313" key="1">
    <source>
        <dbReference type="EMBL" id="GAD94428.1"/>
    </source>
</evidence>
<organism evidence="1 2">
    <name type="scientific">Byssochlamys spectabilis (strain No. 5 / NBRC 109023)</name>
    <name type="common">Paecilomyces variotii</name>
    <dbReference type="NCBI Taxonomy" id="1356009"/>
    <lineage>
        <taxon>Eukaryota</taxon>
        <taxon>Fungi</taxon>
        <taxon>Dikarya</taxon>
        <taxon>Ascomycota</taxon>
        <taxon>Pezizomycotina</taxon>
        <taxon>Eurotiomycetes</taxon>
        <taxon>Eurotiomycetidae</taxon>
        <taxon>Eurotiales</taxon>
        <taxon>Thermoascaceae</taxon>
        <taxon>Paecilomyces</taxon>
    </lineage>
</organism>
<evidence type="ECO:0000313" key="2">
    <source>
        <dbReference type="Proteomes" id="UP000018001"/>
    </source>
</evidence>
<reference evidence="2" key="1">
    <citation type="journal article" date="2014" name="Genome Announc.">
        <title>Draft genome sequence of the formaldehyde-resistant fungus Byssochlamys spectabilis No. 5 (anamorph Paecilomyces variotii No. 5) (NBRC109023).</title>
        <authorList>
            <person name="Oka T."/>
            <person name="Ekino K."/>
            <person name="Fukuda K."/>
            <person name="Nomura Y."/>
        </authorList>
    </citation>
    <scope>NUCLEOTIDE SEQUENCE [LARGE SCALE GENOMIC DNA]</scope>
    <source>
        <strain evidence="2">No. 5 / NBRC 109023</strain>
    </source>
</reference>
<dbReference type="InParanoid" id="V5FR23"/>
<dbReference type="HOGENOM" id="CLU_707867_0_0_1"/>
<proteinExistence type="predicted"/>
<dbReference type="EMBL" id="BAUL01000092">
    <property type="protein sequence ID" value="GAD94428.1"/>
    <property type="molecule type" value="Genomic_DNA"/>
</dbReference>
<dbReference type="AlphaFoldDB" id="V5FR23"/>
<dbReference type="OrthoDB" id="4358152at2759"/>